<dbReference type="KEGG" id="bpt:Bpet0066"/>
<evidence type="ECO:0000256" key="7">
    <source>
        <dbReference type="RuleBase" id="RU362118"/>
    </source>
</evidence>
<dbReference type="GO" id="GO:0019346">
    <property type="term" value="P:transsulfuration"/>
    <property type="evidence" value="ECO:0007669"/>
    <property type="project" value="InterPro"/>
</dbReference>
<gene>
    <name evidence="8" type="primary">metC1</name>
    <name evidence="8" type="ordered locus">Bpet0066</name>
</gene>
<dbReference type="NCBIfam" id="TIGR01324">
    <property type="entry name" value="cysta_beta_ly_B"/>
    <property type="match status" value="1"/>
</dbReference>
<evidence type="ECO:0000256" key="1">
    <source>
        <dbReference type="ARBA" id="ARBA00001933"/>
    </source>
</evidence>
<dbReference type="Gene3D" id="3.90.1150.10">
    <property type="entry name" value="Aspartate Aminotransferase, domain 1"/>
    <property type="match status" value="1"/>
</dbReference>
<dbReference type="InterPro" id="IPR015424">
    <property type="entry name" value="PyrdxlP-dep_Trfase"/>
</dbReference>
<dbReference type="STRING" id="94624.Bpet0066"/>
<dbReference type="AlphaFoldDB" id="A9HVW6"/>
<dbReference type="EC" id="4.4.1.8" evidence="8"/>
<dbReference type="InterPro" id="IPR000277">
    <property type="entry name" value="Cys/Met-Metab_PyrdxlP-dep_enz"/>
</dbReference>
<comment type="catalytic activity">
    <reaction evidence="5">
        <text>L,L-cystathionine + H2O = L-homocysteine + pyruvate + NH4(+)</text>
        <dbReference type="Rhea" id="RHEA:13965"/>
        <dbReference type="ChEBI" id="CHEBI:15361"/>
        <dbReference type="ChEBI" id="CHEBI:15377"/>
        <dbReference type="ChEBI" id="CHEBI:28938"/>
        <dbReference type="ChEBI" id="CHEBI:58161"/>
        <dbReference type="ChEBI" id="CHEBI:58199"/>
    </reaction>
</comment>
<dbReference type="GO" id="GO:0019450">
    <property type="term" value="P:L-cysteine catabolic process to pyruvate"/>
    <property type="evidence" value="ECO:0007669"/>
    <property type="project" value="TreeGrafter"/>
</dbReference>
<evidence type="ECO:0000313" key="9">
    <source>
        <dbReference type="Proteomes" id="UP000001225"/>
    </source>
</evidence>
<dbReference type="GO" id="GO:0030170">
    <property type="term" value="F:pyridoxal phosphate binding"/>
    <property type="evidence" value="ECO:0007669"/>
    <property type="project" value="InterPro"/>
</dbReference>
<dbReference type="Proteomes" id="UP000001225">
    <property type="component" value="Chromosome"/>
</dbReference>
<feature type="modified residue" description="N6-(pyridoxal phosphate)lysine" evidence="6">
    <location>
        <position position="214"/>
    </location>
</feature>
<keyword evidence="4 8" id="KW-0456">Lyase</keyword>
<evidence type="ECO:0000256" key="6">
    <source>
        <dbReference type="PIRSR" id="PIRSR001434-2"/>
    </source>
</evidence>
<protein>
    <submittedName>
        <fullName evidence="8">Cystathionine beta-lyase</fullName>
        <ecNumber evidence="8">4.4.1.8</ecNumber>
    </submittedName>
</protein>
<proteinExistence type="inferred from homology"/>
<keyword evidence="3 6" id="KW-0663">Pyridoxal phosphate</keyword>
<reference evidence="8 9" key="1">
    <citation type="journal article" date="2008" name="BMC Genomics">
        <title>The missing link: Bordetella petrii is endowed with both the metabolic versatility of environmental bacteria and virulence traits of pathogenic Bordetellae.</title>
        <authorList>
            <person name="Gross R."/>
            <person name="Guzman C.A."/>
            <person name="Sebaihia M."/>
            <person name="Martins Dos Santos V.A."/>
            <person name="Pieper D.H."/>
            <person name="Koebnik R."/>
            <person name="Lechner M."/>
            <person name="Bartels D."/>
            <person name="Buhrmester J."/>
            <person name="Choudhuri J.V."/>
            <person name="Ebensen T."/>
            <person name="Gaigalat L."/>
            <person name="Herrmann S."/>
            <person name="Khachane A.N."/>
            <person name="Larisch C."/>
            <person name="Link S."/>
            <person name="Linke B."/>
            <person name="Meyer F."/>
            <person name="Mormann S."/>
            <person name="Nakunst D."/>
            <person name="Rueckert C."/>
            <person name="Schneiker-Bekel S."/>
            <person name="Schulze K."/>
            <person name="Vorhoelter F.J."/>
            <person name="Yevsa T."/>
            <person name="Engle J.T."/>
            <person name="Goldman W.E."/>
            <person name="Puehler A."/>
            <person name="Goebel U.B."/>
            <person name="Goesmann A."/>
            <person name="Bloecker H."/>
            <person name="Kaiser O."/>
            <person name="Martinez-Arias R."/>
        </authorList>
    </citation>
    <scope>NUCLEOTIDE SEQUENCE [LARGE SCALE GENOMIC DNA]</scope>
    <source>
        <strain evidence="9">ATCC BAA-461 / DSM 12804 / CCUG 43448 / CIP 107267 / Se-1111R</strain>
    </source>
</reference>
<dbReference type="InterPro" id="IPR006233">
    <property type="entry name" value="Cys_b_lyase_bac"/>
</dbReference>
<evidence type="ECO:0000313" key="8">
    <source>
        <dbReference type="EMBL" id="CAP40397.1"/>
    </source>
</evidence>
<keyword evidence="9" id="KW-1185">Reference proteome</keyword>
<name>A9HVW6_BORPD</name>
<evidence type="ECO:0000256" key="3">
    <source>
        <dbReference type="ARBA" id="ARBA00022898"/>
    </source>
</evidence>
<organism evidence="8 9">
    <name type="scientific">Bordetella petrii (strain ATCC BAA-461 / DSM 12804 / CCUG 43448 / CIP 107267 / Se-1111R)</name>
    <dbReference type="NCBI Taxonomy" id="340100"/>
    <lineage>
        <taxon>Bacteria</taxon>
        <taxon>Pseudomonadati</taxon>
        <taxon>Pseudomonadota</taxon>
        <taxon>Betaproteobacteria</taxon>
        <taxon>Burkholderiales</taxon>
        <taxon>Alcaligenaceae</taxon>
        <taxon>Bordetella</taxon>
    </lineage>
</organism>
<evidence type="ECO:0000256" key="5">
    <source>
        <dbReference type="ARBA" id="ARBA00047517"/>
    </source>
</evidence>
<evidence type="ECO:0000256" key="4">
    <source>
        <dbReference type="ARBA" id="ARBA00023239"/>
    </source>
</evidence>
<dbReference type="InterPro" id="IPR015421">
    <property type="entry name" value="PyrdxlP-dep_Trfase_major"/>
</dbReference>
<dbReference type="SUPFAM" id="SSF53383">
    <property type="entry name" value="PLP-dependent transferases"/>
    <property type="match status" value="1"/>
</dbReference>
<dbReference type="PANTHER" id="PTHR43500:SF1">
    <property type="entry name" value="CYSTATHIONINE BETA-LYASE-RELATED"/>
    <property type="match status" value="1"/>
</dbReference>
<dbReference type="FunFam" id="3.40.640.10:FF:000046">
    <property type="entry name" value="Cystathionine gamma-lyase"/>
    <property type="match status" value="1"/>
</dbReference>
<dbReference type="InterPro" id="IPR015422">
    <property type="entry name" value="PyrdxlP-dep_Trfase_small"/>
</dbReference>
<dbReference type="Pfam" id="PF01053">
    <property type="entry name" value="Cys_Met_Meta_PP"/>
    <property type="match status" value="1"/>
</dbReference>
<dbReference type="eggNOG" id="COG0626">
    <property type="taxonomic scope" value="Bacteria"/>
</dbReference>
<comment type="similarity">
    <text evidence="2 7">Belongs to the trans-sulfuration enzymes family.</text>
</comment>
<evidence type="ECO:0000256" key="2">
    <source>
        <dbReference type="ARBA" id="ARBA00009077"/>
    </source>
</evidence>
<dbReference type="PIRSF" id="PIRSF001434">
    <property type="entry name" value="CGS"/>
    <property type="match status" value="1"/>
</dbReference>
<dbReference type="CDD" id="cd00614">
    <property type="entry name" value="CGS_like"/>
    <property type="match status" value="1"/>
</dbReference>
<comment type="cofactor">
    <cofactor evidence="1 7">
        <name>pyridoxal 5'-phosphate</name>
        <dbReference type="ChEBI" id="CHEBI:597326"/>
    </cofactor>
</comment>
<dbReference type="GO" id="GO:0047804">
    <property type="term" value="F:cysteine-S-conjugate beta-lyase activity"/>
    <property type="evidence" value="ECO:0007669"/>
    <property type="project" value="InterPro"/>
</dbReference>
<dbReference type="EMBL" id="AM902716">
    <property type="protein sequence ID" value="CAP40397.1"/>
    <property type="molecule type" value="Genomic_DNA"/>
</dbReference>
<dbReference type="PANTHER" id="PTHR43500">
    <property type="entry name" value="CYSTATHIONINE BETA-LYASE-RELATED"/>
    <property type="match status" value="1"/>
</dbReference>
<dbReference type="Gene3D" id="3.40.640.10">
    <property type="entry name" value="Type I PLP-dependent aspartate aminotransferase-like (Major domain)"/>
    <property type="match status" value="1"/>
</dbReference>
<accession>A9HVW6</accession>
<sequence>MDKSQAPHIDTLLQHTATAPFNPQTGSAPVNLPSMRASTVRFQSLDALEATQRRKAGGERAATYGRMGMDTHAALEQVFCELEGGTHAYLASSGMAGITMVMTSLLSAGDHALVADCVYGPVYELDAALLKRMNIELTYFSAGDDLETLVRPNTRLVYVESPGSLLFQMLDLPALAAFARRHDLVLACDNTWGSGYVYQPLQLGAHVSVVAGTKYVGGHSDLMLGAVITNDADVAKRLNRTQYAMGYSVSADDAWLALRGVRTLPIRMAQHARNALQVCEFLATRPEVARIYHPAWPADPGHALWQRDCTGSNGMLAVELRLSPEASRRFVDALRLFGIGFSWGGFESLVQWVTRGELARHRYWTGGDHALVRLHIGLENPRDLIADLAQALQAAA</sequence>